<dbReference type="EMBL" id="JBHUMA010000004">
    <property type="protein sequence ID" value="MFD2597545.1"/>
    <property type="molecule type" value="Genomic_DNA"/>
</dbReference>
<keyword evidence="10" id="KW-1185">Reference proteome</keyword>
<evidence type="ECO:0000256" key="4">
    <source>
        <dbReference type="ARBA" id="ARBA00022798"/>
    </source>
</evidence>
<keyword evidence="5" id="KW-0274">FAD</keyword>
<evidence type="ECO:0000259" key="7">
    <source>
        <dbReference type="Pfam" id="PF01266"/>
    </source>
</evidence>
<name>A0ABW5NFG7_9SPHI</name>
<feature type="domain" description="FAD dependent oxidoreductase" evidence="7">
    <location>
        <begin position="23"/>
        <end position="349"/>
    </location>
</feature>
<comment type="cofactor">
    <cofactor evidence="1">
        <name>FAD</name>
        <dbReference type="ChEBI" id="CHEBI:57692"/>
    </cofactor>
</comment>
<evidence type="ECO:0000259" key="8">
    <source>
        <dbReference type="Pfam" id="PF16901"/>
    </source>
</evidence>
<dbReference type="PANTHER" id="PTHR11985">
    <property type="entry name" value="GLYCEROL-3-PHOSPHATE DEHYDROGENASE"/>
    <property type="match status" value="1"/>
</dbReference>
<dbReference type="Gene3D" id="3.30.9.10">
    <property type="entry name" value="D-Amino Acid Oxidase, subunit A, domain 2"/>
    <property type="match status" value="1"/>
</dbReference>
<dbReference type="RefSeq" id="WP_380866775.1">
    <property type="nucleotide sequence ID" value="NZ_JBHUMA010000004.1"/>
</dbReference>
<keyword evidence="6" id="KW-0560">Oxidoreductase</keyword>
<protein>
    <submittedName>
        <fullName evidence="9">FAD-dependent oxidoreductase</fullName>
    </submittedName>
</protein>
<gene>
    <name evidence="9" type="ORF">ACFSQ3_01170</name>
</gene>
<evidence type="ECO:0000313" key="9">
    <source>
        <dbReference type="EMBL" id="MFD2597545.1"/>
    </source>
</evidence>
<evidence type="ECO:0000313" key="10">
    <source>
        <dbReference type="Proteomes" id="UP001597393"/>
    </source>
</evidence>
<dbReference type="SUPFAM" id="SSF51905">
    <property type="entry name" value="FAD/NAD(P)-binding domain"/>
    <property type="match status" value="1"/>
</dbReference>
<dbReference type="PANTHER" id="PTHR11985:SF35">
    <property type="entry name" value="ANAEROBIC GLYCEROL-3-PHOSPHATE DEHYDROGENASE SUBUNIT A"/>
    <property type="match status" value="1"/>
</dbReference>
<dbReference type="PRINTS" id="PR01001">
    <property type="entry name" value="FADG3PDH"/>
</dbReference>
<organism evidence="9 10">
    <name type="scientific">Sphingobacterium corticis</name>
    <dbReference type="NCBI Taxonomy" id="1812823"/>
    <lineage>
        <taxon>Bacteria</taxon>
        <taxon>Pseudomonadati</taxon>
        <taxon>Bacteroidota</taxon>
        <taxon>Sphingobacteriia</taxon>
        <taxon>Sphingobacteriales</taxon>
        <taxon>Sphingobacteriaceae</taxon>
        <taxon>Sphingobacterium</taxon>
    </lineage>
</organism>
<evidence type="ECO:0000256" key="5">
    <source>
        <dbReference type="ARBA" id="ARBA00022827"/>
    </source>
</evidence>
<dbReference type="Gene3D" id="3.50.50.60">
    <property type="entry name" value="FAD/NAD(P)-binding domain"/>
    <property type="match status" value="1"/>
</dbReference>
<dbReference type="InterPro" id="IPR031656">
    <property type="entry name" value="DAO_C"/>
</dbReference>
<dbReference type="InterPro" id="IPR038299">
    <property type="entry name" value="DAO_C_sf"/>
</dbReference>
<dbReference type="InterPro" id="IPR000447">
    <property type="entry name" value="G3P_DH_FAD-dep"/>
</dbReference>
<keyword evidence="3" id="KW-0285">Flavoprotein</keyword>
<sequence length="538" mass="59460">MTHYAQFTRSTQFDRLAKTEDWDFIIIGGGATGLGIAVDAASRGFKTLLLEKTDFAKGTSSRSTKLVHGGVRYLAQGDIKLVYGALKERWRIFKNAPHVSRSQSFIIPCYGLWDKLKYLIGLKLYDWLAGKYRIGKSVLLSKEETAKELGNLKTAKLSGGVRYFDGQFDDARLAVNLAQTAMEYKACVLNHTEVTAIKKDNSGVVNGVQFIDSEKQISYDAKGKAIINATGIFVDEILSLASPKQPDLVRPSQGSHIVVDKSFLPQSVDALMIPKTSDGRVLFGVPWQDYLVLGTTDTPINQKLEEPKPLAEEIDFILSTAADYLVKPPKKNDVLSTFAGLRPLAATQGNSQQTKEISRDHKLITHESKMITITGGKWTTYRKMAEDTVDAAIKLHGLKSISCKTESLSIHGSTRYSSDTHPHLSGYGSDAANVLALEEDNPPFAKKLHPSLPYSIAQVVWAARAEMACSIEDVLARRLRLLFLNAKLAIAVAPKVAEILATELHRDQWWVDHQIQEFTTLAEGYFISPVQTSSTENQ</sequence>
<evidence type="ECO:0000256" key="6">
    <source>
        <dbReference type="ARBA" id="ARBA00023002"/>
    </source>
</evidence>
<dbReference type="InterPro" id="IPR006076">
    <property type="entry name" value="FAD-dep_OxRdtase"/>
</dbReference>
<dbReference type="InterPro" id="IPR036188">
    <property type="entry name" value="FAD/NAD-bd_sf"/>
</dbReference>
<reference evidence="10" key="1">
    <citation type="journal article" date="2019" name="Int. J. Syst. Evol. Microbiol.">
        <title>The Global Catalogue of Microorganisms (GCM) 10K type strain sequencing project: providing services to taxonomists for standard genome sequencing and annotation.</title>
        <authorList>
            <consortium name="The Broad Institute Genomics Platform"/>
            <consortium name="The Broad Institute Genome Sequencing Center for Infectious Disease"/>
            <person name="Wu L."/>
            <person name="Ma J."/>
        </authorList>
    </citation>
    <scope>NUCLEOTIDE SEQUENCE [LARGE SCALE GENOMIC DNA]</scope>
    <source>
        <strain evidence="10">KCTC 42248</strain>
    </source>
</reference>
<dbReference type="PROSITE" id="PS00978">
    <property type="entry name" value="FAD_G3PDH_2"/>
    <property type="match status" value="1"/>
</dbReference>
<dbReference type="Pfam" id="PF16901">
    <property type="entry name" value="DAO_C"/>
    <property type="match status" value="1"/>
</dbReference>
<dbReference type="Gene3D" id="1.10.8.870">
    <property type="entry name" value="Alpha-glycerophosphate oxidase, cap domain"/>
    <property type="match status" value="1"/>
</dbReference>
<comment type="caution">
    <text evidence="9">The sequence shown here is derived from an EMBL/GenBank/DDBJ whole genome shotgun (WGS) entry which is preliminary data.</text>
</comment>
<keyword evidence="4" id="KW-0319">Glycerol metabolism</keyword>
<proteinExistence type="inferred from homology"/>
<evidence type="ECO:0000256" key="1">
    <source>
        <dbReference type="ARBA" id="ARBA00001974"/>
    </source>
</evidence>
<evidence type="ECO:0000256" key="3">
    <source>
        <dbReference type="ARBA" id="ARBA00022630"/>
    </source>
</evidence>
<accession>A0ABW5NFG7</accession>
<feature type="domain" description="Alpha-glycerophosphate oxidase C-terminal" evidence="8">
    <location>
        <begin position="393"/>
        <end position="508"/>
    </location>
</feature>
<comment type="similarity">
    <text evidence="2">Belongs to the FAD-dependent glycerol-3-phosphate dehydrogenase family.</text>
</comment>
<evidence type="ECO:0000256" key="2">
    <source>
        <dbReference type="ARBA" id="ARBA00007330"/>
    </source>
</evidence>
<dbReference type="Proteomes" id="UP001597393">
    <property type="component" value="Unassembled WGS sequence"/>
</dbReference>
<dbReference type="Pfam" id="PF01266">
    <property type="entry name" value="DAO"/>
    <property type="match status" value="1"/>
</dbReference>